<keyword evidence="2" id="KW-1185">Reference proteome</keyword>
<organism evidence="1 2">
    <name type="scientific">Pleurodeles waltl</name>
    <name type="common">Iberian ribbed newt</name>
    <dbReference type="NCBI Taxonomy" id="8319"/>
    <lineage>
        <taxon>Eukaryota</taxon>
        <taxon>Metazoa</taxon>
        <taxon>Chordata</taxon>
        <taxon>Craniata</taxon>
        <taxon>Vertebrata</taxon>
        <taxon>Euteleostomi</taxon>
        <taxon>Amphibia</taxon>
        <taxon>Batrachia</taxon>
        <taxon>Caudata</taxon>
        <taxon>Salamandroidea</taxon>
        <taxon>Salamandridae</taxon>
        <taxon>Pleurodelinae</taxon>
        <taxon>Pleurodeles</taxon>
    </lineage>
</organism>
<dbReference type="EMBL" id="JANPWB010000010">
    <property type="protein sequence ID" value="KAJ1134604.1"/>
    <property type="molecule type" value="Genomic_DNA"/>
</dbReference>
<feature type="non-terminal residue" evidence="1">
    <location>
        <position position="71"/>
    </location>
</feature>
<evidence type="ECO:0000313" key="2">
    <source>
        <dbReference type="Proteomes" id="UP001066276"/>
    </source>
</evidence>
<accession>A0AAV7Q4Y3</accession>
<sequence length="71" mass="8128">LELRGTSVGYHQLQTPPWTHVSEIRSNRNHDSMRGHRLLCLLQRTYLMVLGEVPITSASRILQRTFAGTKV</sequence>
<reference evidence="1" key="1">
    <citation type="journal article" date="2022" name="bioRxiv">
        <title>Sequencing and chromosome-scale assembly of the giantPleurodeles waltlgenome.</title>
        <authorList>
            <person name="Brown T."/>
            <person name="Elewa A."/>
            <person name="Iarovenko S."/>
            <person name="Subramanian E."/>
            <person name="Araus A.J."/>
            <person name="Petzold A."/>
            <person name="Susuki M."/>
            <person name="Suzuki K.-i.T."/>
            <person name="Hayashi T."/>
            <person name="Toyoda A."/>
            <person name="Oliveira C."/>
            <person name="Osipova E."/>
            <person name="Leigh N.D."/>
            <person name="Simon A."/>
            <person name="Yun M.H."/>
        </authorList>
    </citation>
    <scope>NUCLEOTIDE SEQUENCE</scope>
    <source>
        <strain evidence="1">20211129_DDA</strain>
        <tissue evidence="1">Liver</tissue>
    </source>
</reference>
<gene>
    <name evidence="1" type="ORF">NDU88_001055</name>
</gene>
<dbReference type="AlphaFoldDB" id="A0AAV7Q4Y3"/>
<dbReference type="Proteomes" id="UP001066276">
    <property type="component" value="Chromosome 6"/>
</dbReference>
<feature type="non-terminal residue" evidence="1">
    <location>
        <position position="1"/>
    </location>
</feature>
<comment type="caution">
    <text evidence="1">The sequence shown here is derived from an EMBL/GenBank/DDBJ whole genome shotgun (WGS) entry which is preliminary data.</text>
</comment>
<protein>
    <submittedName>
        <fullName evidence="1">Uncharacterized protein</fullName>
    </submittedName>
</protein>
<evidence type="ECO:0000313" key="1">
    <source>
        <dbReference type="EMBL" id="KAJ1134604.1"/>
    </source>
</evidence>
<name>A0AAV7Q4Y3_PLEWA</name>
<proteinExistence type="predicted"/>